<dbReference type="Gene3D" id="2.130.10.120">
    <property type="entry name" value="Prolyl oligopeptidase, N-terminal domain"/>
    <property type="match status" value="1"/>
</dbReference>
<dbReference type="InterPro" id="IPR002470">
    <property type="entry name" value="Peptidase_S9A"/>
</dbReference>
<dbReference type="GO" id="GO:0006508">
    <property type="term" value="P:proteolysis"/>
    <property type="evidence" value="ECO:0007669"/>
    <property type="project" value="UniProtKB-KW"/>
</dbReference>
<feature type="domain" description="Peptidase S9 prolyl oligopeptidase catalytic" evidence="5">
    <location>
        <begin position="478"/>
        <end position="695"/>
    </location>
</feature>
<comment type="caution">
    <text evidence="7">The sequence shown here is derived from an EMBL/GenBank/DDBJ whole genome shotgun (WGS) entry which is preliminary data.</text>
</comment>
<sequence>MQPPRAPREPQSRIVHGHAVLDDYAWMADRDDPRLRAYLEAENAYAAERTGHLDPLVERIVGELKSRTVETDLSVAVRHGGWWYYGRTIEGAEYPVHARVAISDSPDRPVLDGQTPPAHEQVLLDENVEAGDADFFAVGASEMSPDGRLLAWSADREGDERYDLVVREVDSGAILDAAVRGIGDPLAWSLDNRHIFYTRLDDSWRSHEIWRHEVGTAVEADELVLAESDERFFLSVGATADDRWIVLSATSKTAAQVWLIDAADPRQAPRSVLPRRDEVIYDVDPLADGLLVLHNAGRANFQVDWLPCAGAPVEDLVDLGWTTPDEFVTGMDAFATFVVLSLRVDGLTALRFVPVTGEGPGGFGMPHDLTFPGETGTLTLGSTPDPTSPTVQVAHTSMATPPAIYDYDVRARTLLLLKAHPVPGVDLSALRETRIWATAPDGVAVPVSLVHHADVRPDGTAAVLLYGYGAYGIPSDPWFSVARLSLLHRGVVFAIAHVRGGTELGWDWYVQGRLEHKPHSFTDFLACADALVDQGWAAADRVAAEGGSAGGLLVAAAATQAPARFRAVLAQVPFVDVLTTMLDPSLPLTVTEQQEWGDPIADPAAYDLIASYSPYETVPVGDFPALLITTSANDTRVFVTEPAKWMARLRDRVTDDPVCRPLLMRTQLTSGHGGRSGRYQAWREIAWEWAVLLDLLGAADQG</sequence>
<organism evidence="7 8">
    <name type="scientific">Candidatus Phosphoribacter hodrii</name>
    <dbReference type="NCBI Taxonomy" id="2953743"/>
    <lineage>
        <taxon>Bacteria</taxon>
        <taxon>Bacillati</taxon>
        <taxon>Actinomycetota</taxon>
        <taxon>Actinomycetes</taxon>
        <taxon>Micrococcales</taxon>
        <taxon>Dermatophilaceae</taxon>
        <taxon>Candidatus Phosphoribacter</taxon>
    </lineage>
</organism>
<evidence type="ECO:0000256" key="2">
    <source>
        <dbReference type="ARBA" id="ARBA00022670"/>
    </source>
</evidence>
<keyword evidence="4" id="KW-0720">Serine protease</keyword>
<dbReference type="InterPro" id="IPR001375">
    <property type="entry name" value="Peptidase_S9_cat"/>
</dbReference>
<proteinExistence type="inferred from homology"/>
<evidence type="ECO:0000313" key="7">
    <source>
        <dbReference type="EMBL" id="MBK6300601.1"/>
    </source>
</evidence>
<gene>
    <name evidence="7" type="ORF">IPF40_05960</name>
</gene>
<dbReference type="Pfam" id="PF00326">
    <property type="entry name" value="Peptidase_S9"/>
    <property type="match status" value="1"/>
</dbReference>
<feature type="domain" description="Peptidase S9A N-terminal" evidence="6">
    <location>
        <begin position="4"/>
        <end position="418"/>
    </location>
</feature>
<dbReference type="SUPFAM" id="SSF53474">
    <property type="entry name" value="alpha/beta-Hydrolases"/>
    <property type="match status" value="1"/>
</dbReference>
<keyword evidence="3" id="KW-0378">Hydrolase</keyword>
<protein>
    <submittedName>
        <fullName evidence="7">S9 family peptidase</fullName>
    </submittedName>
</protein>
<dbReference type="InterPro" id="IPR051543">
    <property type="entry name" value="Serine_Peptidase_S9A"/>
</dbReference>
<dbReference type="Proteomes" id="UP000718281">
    <property type="component" value="Unassembled WGS sequence"/>
</dbReference>
<dbReference type="GO" id="GO:0004252">
    <property type="term" value="F:serine-type endopeptidase activity"/>
    <property type="evidence" value="ECO:0007669"/>
    <property type="project" value="InterPro"/>
</dbReference>
<dbReference type="PANTHER" id="PTHR11757">
    <property type="entry name" value="PROTEASE FAMILY S9A OLIGOPEPTIDASE"/>
    <property type="match status" value="1"/>
</dbReference>
<dbReference type="PRINTS" id="PR00862">
    <property type="entry name" value="PROLIGOPTASE"/>
</dbReference>
<dbReference type="AlphaFoldDB" id="A0A934X3W4"/>
<evidence type="ECO:0000259" key="6">
    <source>
        <dbReference type="Pfam" id="PF02897"/>
    </source>
</evidence>
<evidence type="ECO:0000256" key="4">
    <source>
        <dbReference type="ARBA" id="ARBA00022825"/>
    </source>
</evidence>
<comment type="similarity">
    <text evidence="1">Belongs to the peptidase S9A family.</text>
</comment>
<evidence type="ECO:0000256" key="3">
    <source>
        <dbReference type="ARBA" id="ARBA00022801"/>
    </source>
</evidence>
<reference evidence="7 8" key="1">
    <citation type="submission" date="2020-10" db="EMBL/GenBank/DDBJ databases">
        <title>Connecting structure to function with the recovery of over 1000 high-quality activated sludge metagenome-assembled genomes encoding full-length rRNA genes using long-read sequencing.</title>
        <authorList>
            <person name="Singleton C.M."/>
            <person name="Petriglieri F."/>
            <person name="Kristensen J.M."/>
            <person name="Kirkegaard R.H."/>
            <person name="Michaelsen T.Y."/>
            <person name="Andersen M.H."/>
            <person name="Karst S.M."/>
            <person name="Dueholm M.S."/>
            <person name="Nielsen P.H."/>
            <person name="Albertsen M."/>
        </authorList>
    </citation>
    <scope>NUCLEOTIDE SEQUENCE [LARGE SCALE GENOMIC DNA]</scope>
    <source>
        <strain evidence="7">AalE_18-Q3-R2-46_BAT3C.188</strain>
    </source>
</reference>
<dbReference type="PANTHER" id="PTHR11757:SF19">
    <property type="entry name" value="PROLYL ENDOPEPTIDASE-LIKE"/>
    <property type="match status" value="1"/>
</dbReference>
<dbReference type="InterPro" id="IPR023302">
    <property type="entry name" value="Pept_S9A_N"/>
</dbReference>
<accession>A0A934X3W4</accession>
<dbReference type="EMBL" id="JADIXZ010000004">
    <property type="protein sequence ID" value="MBK6300601.1"/>
    <property type="molecule type" value="Genomic_DNA"/>
</dbReference>
<dbReference type="Gene3D" id="3.40.50.1820">
    <property type="entry name" value="alpha/beta hydrolase"/>
    <property type="match status" value="1"/>
</dbReference>
<keyword evidence="2" id="KW-0645">Protease</keyword>
<dbReference type="SUPFAM" id="SSF50993">
    <property type="entry name" value="Peptidase/esterase 'gauge' domain"/>
    <property type="match status" value="1"/>
</dbReference>
<dbReference type="InterPro" id="IPR029058">
    <property type="entry name" value="AB_hydrolase_fold"/>
</dbReference>
<dbReference type="Pfam" id="PF02897">
    <property type="entry name" value="Peptidase_S9_N"/>
    <property type="match status" value="1"/>
</dbReference>
<evidence type="ECO:0000256" key="1">
    <source>
        <dbReference type="ARBA" id="ARBA00005228"/>
    </source>
</evidence>
<evidence type="ECO:0000313" key="8">
    <source>
        <dbReference type="Proteomes" id="UP000718281"/>
    </source>
</evidence>
<evidence type="ECO:0000259" key="5">
    <source>
        <dbReference type="Pfam" id="PF00326"/>
    </source>
</evidence>
<name>A0A934X3W4_9MICO</name>